<sequence length="61" mass="5961">MCLAVEGTRRRDRGAVGAGIADPAGGRQYFAGGVVANWAAGLGTAPEDAALNPTDGSVTSG</sequence>
<proteinExistence type="predicted"/>
<evidence type="ECO:0000313" key="1">
    <source>
        <dbReference type="EMBL" id="PXX00392.1"/>
    </source>
</evidence>
<dbReference type="AlphaFoldDB" id="A0A318H793"/>
<name>A0A318H793_9MYCO</name>
<gene>
    <name evidence="1" type="ORF">C8E89_13444</name>
</gene>
<evidence type="ECO:0000313" key="2">
    <source>
        <dbReference type="Proteomes" id="UP000247781"/>
    </source>
</evidence>
<organism evidence="1 2">
    <name type="scientific">Mycolicibacterium moriokaense</name>
    <dbReference type="NCBI Taxonomy" id="39691"/>
    <lineage>
        <taxon>Bacteria</taxon>
        <taxon>Bacillati</taxon>
        <taxon>Actinomycetota</taxon>
        <taxon>Actinomycetes</taxon>
        <taxon>Mycobacteriales</taxon>
        <taxon>Mycobacteriaceae</taxon>
        <taxon>Mycolicibacterium</taxon>
    </lineage>
</organism>
<dbReference type="Proteomes" id="UP000247781">
    <property type="component" value="Unassembled WGS sequence"/>
</dbReference>
<reference evidence="1 2" key="2">
    <citation type="submission" date="2018-06" db="EMBL/GenBank/DDBJ databases">
        <title>Sequencing of bacterial isolates from soil warming experiment in Harvard Forest, Massachusetts, USA.</title>
        <authorList>
            <person name="Deangelis K.PhD."/>
        </authorList>
    </citation>
    <scope>NUCLEOTIDE SEQUENCE [LARGE SCALE GENOMIC DNA]</scope>
    <source>
        <strain evidence="1 2">GAS496</strain>
    </source>
</reference>
<dbReference type="EMBL" id="QJJU01000034">
    <property type="protein sequence ID" value="PXX00392.1"/>
    <property type="molecule type" value="Genomic_DNA"/>
</dbReference>
<accession>A0A318H793</accession>
<protein>
    <submittedName>
        <fullName evidence="1">Uncharacterized protein</fullName>
    </submittedName>
</protein>
<reference evidence="2" key="1">
    <citation type="submission" date="2018-05" db="EMBL/GenBank/DDBJ databases">
        <authorList>
            <person name="Deangelis K."/>
            <person name="Huntemann M."/>
            <person name="Clum A."/>
            <person name="Pillay M."/>
            <person name="Palaniappan K."/>
            <person name="Varghese N."/>
            <person name="Mikhailova N."/>
            <person name="Stamatis D."/>
            <person name="Reddy T."/>
            <person name="Daum C."/>
            <person name="Shapiro N."/>
            <person name="Ivanova N."/>
            <person name="Kyrpides N."/>
            <person name="Woyke T."/>
        </authorList>
    </citation>
    <scope>NUCLEOTIDE SEQUENCE [LARGE SCALE GENOMIC DNA]</scope>
    <source>
        <strain evidence="2">GAS496</strain>
    </source>
</reference>
<comment type="caution">
    <text evidence="1">The sequence shown here is derived from an EMBL/GenBank/DDBJ whole genome shotgun (WGS) entry which is preliminary data.</text>
</comment>
<keyword evidence="2" id="KW-1185">Reference proteome</keyword>